<dbReference type="Proteomes" id="UP000292702">
    <property type="component" value="Unassembled WGS sequence"/>
</dbReference>
<comment type="caution">
    <text evidence="2">The sequence shown here is derived from an EMBL/GenBank/DDBJ whole genome shotgun (WGS) entry which is preliminary data.</text>
</comment>
<dbReference type="EMBL" id="RWJN01000635">
    <property type="protein sequence ID" value="TCD60227.1"/>
    <property type="molecule type" value="Genomic_DNA"/>
</dbReference>
<evidence type="ECO:0000313" key="2">
    <source>
        <dbReference type="EMBL" id="TCD60227.1"/>
    </source>
</evidence>
<name>A0A4V2MUX2_9APHY</name>
<dbReference type="SUPFAM" id="SSF69322">
    <property type="entry name" value="Tricorn protease domain 2"/>
    <property type="match status" value="1"/>
</dbReference>
<dbReference type="InterPro" id="IPR015943">
    <property type="entry name" value="WD40/YVTN_repeat-like_dom_sf"/>
</dbReference>
<proteinExistence type="predicted"/>
<keyword evidence="3" id="KW-1185">Reference proteome</keyword>
<evidence type="ECO:0000259" key="1">
    <source>
        <dbReference type="PROSITE" id="PS50097"/>
    </source>
</evidence>
<dbReference type="CDD" id="cd18186">
    <property type="entry name" value="BTB_POZ_ZBTB_KLHL-like"/>
    <property type="match status" value="1"/>
</dbReference>
<accession>A0A4V2MUX2</accession>
<dbReference type="Pfam" id="PF00651">
    <property type="entry name" value="BTB"/>
    <property type="match status" value="1"/>
</dbReference>
<dbReference type="Gene3D" id="3.30.710.10">
    <property type="entry name" value="Potassium Channel Kv1.1, Chain A"/>
    <property type="match status" value="1"/>
</dbReference>
<dbReference type="OrthoDB" id="2804507at2759"/>
<dbReference type="Gene3D" id="2.130.10.10">
    <property type="entry name" value="YVTN repeat-like/Quinoprotein amine dehydrogenase"/>
    <property type="match status" value="1"/>
</dbReference>
<gene>
    <name evidence="2" type="ORF">EIP91_010524</name>
</gene>
<dbReference type="InterPro" id="IPR011333">
    <property type="entry name" value="SKP1/BTB/POZ_sf"/>
</dbReference>
<evidence type="ECO:0000313" key="3">
    <source>
        <dbReference type="Proteomes" id="UP000292702"/>
    </source>
</evidence>
<dbReference type="STRING" id="92696.A0A4V2MUX2"/>
<dbReference type="SUPFAM" id="SSF54695">
    <property type="entry name" value="POZ domain"/>
    <property type="match status" value="1"/>
</dbReference>
<reference evidence="2 3" key="1">
    <citation type="submission" date="2018-11" db="EMBL/GenBank/DDBJ databases">
        <title>Genome assembly of Steccherinum ochraceum LE-BIN_3174, the white-rot fungus of the Steccherinaceae family (The Residual Polyporoid clade, Polyporales, Basidiomycota).</title>
        <authorList>
            <person name="Fedorova T.V."/>
            <person name="Glazunova O.A."/>
            <person name="Landesman E.O."/>
            <person name="Moiseenko K.V."/>
            <person name="Psurtseva N.V."/>
            <person name="Savinova O.S."/>
            <person name="Shakhova N.V."/>
            <person name="Tyazhelova T.V."/>
            <person name="Vasina D.V."/>
        </authorList>
    </citation>
    <scope>NUCLEOTIDE SEQUENCE [LARGE SCALE GENOMIC DNA]</scope>
    <source>
        <strain evidence="2 3">LE-BIN_3174</strain>
    </source>
</reference>
<sequence>MVPTLKTISPKLVSFKLDGKKYRLHSALLSWRSGFFDTMLSLPQQPDGPGEAEGSESNPITITGATVAEFDSLLHYIYGRHRNNGVQFTIEQLIAILHLSNLWDIPSGRKDAISMLESHSSLTFPRVLRLSQEEDVPQWFTNAFLASAGASLDDSIMNDMGYTLTSPPWYYTVHNIASVHVLADLGPYWTSCLLDLASQRQQHRFSIDSEYFAVGSDDGHTRIYKTTGDTVILKLRGLSPVTAIFWHPPESSHQYKIFVGYGDGSVIAFFADLALAEQTEGCSASIDEGLRIPFPEVQGAVGSFDLNPANSMLAVVIGAKVFVSVSLENSEYLLSNGRAIPDPPRMLKSESSEICPRDVQFVLEADELVVSYLEHGLVGWDSKGKSLRWHIKVKTRIAHSTISQDGKFAVVYNLHSGFDRYDLNTGELISSYSSQVNELQNIVLPVLFIHEDRDLLLGDSRGN</sequence>
<organism evidence="2 3">
    <name type="scientific">Steccherinum ochraceum</name>
    <dbReference type="NCBI Taxonomy" id="92696"/>
    <lineage>
        <taxon>Eukaryota</taxon>
        <taxon>Fungi</taxon>
        <taxon>Dikarya</taxon>
        <taxon>Basidiomycota</taxon>
        <taxon>Agaricomycotina</taxon>
        <taxon>Agaricomycetes</taxon>
        <taxon>Polyporales</taxon>
        <taxon>Steccherinaceae</taxon>
        <taxon>Steccherinum</taxon>
    </lineage>
</organism>
<feature type="domain" description="BTB" evidence="1">
    <location>
        <begin position="11"/>
        <end position="78"/>
    </location>
</feature>
<dbReference type="AlphaFoldDB" id="A0A4V2MUX2"/>
<protein>
    <recommendedName>
        <fullName evidence="1">BTB domain-containing protein</fullName>
    </recommendedName>
</protein>
<feature type="non-terminal residue" evidence="2">
    <location>
        <position position="463"/>
    </location>
</feature>
<dbReference type="PROSITE" id="PS50097">
    <property type="entry name" value="BTB"/>
    <property type="match status" value="1"/>
</dbReference>
<dbReference type="SMART" id="SM00225">
    <property type="entry name" value="BTB"/>
    <property type="match status" value="1"/>
</dbReference>
<dbReference type="InterPro" id="IPR000210">
    <property type="entry name" value="BTB/POZ_dom"/>
</dbReference>